<dbReference type="STRING" id="1499967.U27_00077"/>
<proteinExistence type="predicted"/>
<evidence type="ECO:0000313" key="2">
    <source>
        <dbReference type="Proteomes" id="UP000030661"/>
    </source>
</evidence>
<sequence length="152" mass="17400">MIARGHNRFKEIQEDFYVHGGALPEELIVPVGYFEYTMPEVQNLRVQLVKTEYRLLTKETLILRIANPNTLPVRNISMTVTSQALPLATIQLAELAGKDETEVSQNIRLQHQEMTVFQIALMYEIAGSTLEETIMQPITIKTMTQSKFDFDI</sequence>
<organism evidence="1">
    <name type="scientific">Vecturithrix granuli</name>
    <dbReference type="NCBI Taxonomy" id="1499967"/>
    <lineage>
        <taxon>Bacteria</taxon>
        <taxon>Candidatus Moduliflexota</taxon>
        <taxon>Candidatus Vecturitrichia</taxon>
        <taxon>Candidatus Vecturitrichales</taxon>
        <taxon>Candidatus Vecturitrichaceae</taxon>
        <taxon>Candidatus Vecturithrix</taxon>
    </lineage>
</organism>
<dbReference type="HOGENOM" id="CLU_1718725_0_0_0"/>
<dbReference type="EMBL" id="DF820472">
    <property type="protein sequence ID" value="GAK60186.1"/>
    <property type="molecule type" value="Genomic_DNA"/>
</dbReference>
<protein>
    <submittedName>
        <fullName evidence="1">Uncharacterized protein</fullName>
    </submittedName>
</protein>
<dbReference type="Proteomes" id="UP000030661">
    <property type="component" value="Unassembled WGS sequence"/>
</dbReference>
<name>A0A081C6I1_VECG1</name>
<dbReference type="AlphaFoldDB" id="A0A081C6I1"/>
<reference evidence="1" key="1">
    <citation type="journal article" date="2015" name="PeerJ">
        <title>First genomic representation of candidate bacterial phylum KSB3 points to enhanced environmental sensing as a trigger of wastewater bulking.</title>
        <authorList>
            <person name="Sekiguchi Y."/>
            <person name="Ohashi A."/>
            <person name="Parks D.H."/>
            <person name="Yamauchi T."/>
            <person name="Tyson G.W."/>
            <person name="Hugenholtz P."/>
        </authorList>
    </citation>
    <scope>NUCLEOTIDE SEQUENCE [LARGE SCALE GENOMIC DNA]</scope>
</reference>
<keyword evidence="2" id="KW-1185">Reference proteome</keyword>
<gene>
    <name evidence="1" type="ORF">U27_00077</name>
</gene>
<evidence type="ECO:0000313" key="1">
    <source>
        <dbReference type="EMBL" id="GAK60186.1"/>
    </source>
</evidence>
<accession>A0A081C6I1</accession>